<dbReference type="InterPro" id="IPR037006">
    <property type="entry name" value="CheA-like_homodim_sf"/>
</dbReference>
<dbReference type="InterPro" id="IPR002545">
    <property type="entry name" value="CheW-lke_dom"/>
</dbReference>
<evidence type="ECO:0000256" key="5">
    <source>
        <dbReference type="ARBA" id="ARBA00022553"/>
    </source>
</evidence>
<dbReference type="PROSITE" id="PS50109">
    <property type="entry name" value="HIS_KIN"/>
    <property type="match status" value="1"/>
</dbReference>
<evidence type="ECO:0000313" key="13">
    <source>
        <dbReference type="EMBL" id="CUH64590.1"/>
    </source>
</evidence>
<dbReference type="GO" id="GO:0000155">
    <property type="term" value="F:phosphorelay sensor kinase activity"/>
    <property type="evidence" value="ECO:0007669"/>
    <property type="project" value="InterPro"/>
</dbReference>
<dbReference type="Pfam" id="PF01584">
    <property type="entry name" value="CheW"/>
    <property type="match status" value="1"/>
</dbReference>
<dbReference type="Proteomes" id="UP000051887">
    <property type="component" value="Unassembled WGS sequence"/>
</dbReference>
<evidence type="ECO:0000256" key="1">
    <source>
        <dbReference type="ARBA" id="ARBA00000085"/>
    </source>
</evidence>
<evidence type="ECO:0000313" key="14">
    <source>
        <dbReference type="EMBL" id="CUH71593.1"/>
    </source>
</evidence>
<accession>A0A0P1G9H7</accession>
<dbReference type="GO" id="GO:0005524">
    <property type="term" value="F:ATP binding"/>
    <property type="evidence" value="ECO:0007669"/>
    <property type="project" value="UniProtKB-KW"/>
</dbReference>
<dbReference type="SMART" id="SM01231">
    <property type="entry name" value="H-kinase_dim"/>
    <property type="match status" value="1"/>
</dbReference>
<dbReference type="Gene3D" id="1.10.287.560">
    <property type="entry name" value="Histidine kinase CheA-like, homodimeric domain"/>
    <property type="match status" value="1"/>
</dbReference>
<evidence type="ECO:0000259" key="12">
    <source>
        <dbReference type="PROSITE" id="PS50851"/>
    </source>
</evidence>
<sequence length="406" mass="43909">MSAEVDTGTDKQAAGGALLRVSSQKISRLMDLVGELSLSVSETVNSPDLLEGNGDRTDFEAAAHRLSMIVREVQDAATELRLVPVDEVFKRLKRMIRELERQTKKKINLNIVGADTAIDKMVADRLYDPLLHVLRNSADHGLEGVDERVAAGKSEKGTITLSAAQVGSEVQIVVGDDGRGLNRKKILEIARKRGFYGPDEEPESSKLWKVIFEPGFSTAETVSNLSGRGVGMDVLNSTMRDLRGRIAVDSWEGKGTNVSLHIPVSLAFLDCILLRQGTHLFAVPVEDIAEIVNPGIENSMTISAGSRAEMLRLRDTHVPVCRLETYYGNAMPDLKPLTDTVVIVLNAGSKLIAVPVDEVLDRQQVVMKPLSGVLAKVRASWGCALLGTGEVALVLDADRLAAGGEN</sequence>
<dbReference type="PROSITE" id="PS50851">
    <property type="entry name" value="CHEW"/>
    <property type="match status" value="1"/>
</dbReference>
<keyword evidence="7" id="KW-0418">Kinase</keyword>
<dbReference type="InterPro" id="IPR004358">
    <property type="entry name" value="Sig_transdc_His_kin-like_C"/>
</dbReference>
<dbReference type="InterPro" id="IPR036061">
    <property type="entry name" value="CheW-like_dom_sf"/>
</dbReference>
<feature type="domain" description="CheW-like" evidence="12">
    <location>
        <begin position="268"/>
        <end position="406"/>
    </location>
</feature>
<dbReference type="Gene3D" id="3.30.565.10">
    <property type="entry name" value="Histidine kinase-like ATPase, C-terminal domain"/>
    <property type="match status" value="1"/>
</dbReference>
<dbReference type="InterPro" id="IPR004105">
    <property type="entry name" value="CheA-like_dim"/>
</dbReference>
<reference evidence="14 16" key="1">
    <citation type="submission" date="2015-09" db="EMBL/GenBank/DDBJ databases">
        <authorList>
            <consortium name="Swine Surveillance"/>
        </authorList>
    </citation>
    <scope>NUCLEOTIDE SEQUENCE [LARGE SCALE GENOMIC DNA]</scope>
    <source>
        <strain evidence="14 16">5120</strain>
    </source>
</reference>
<keyword evidence="8" id="KW-0547">Nucleotide-binding</keyword>
<dbReference type="GO" id="GO:0006935">
    <property type="term" value="P:chemotaxis"/>
    <property type="evidence" value="ECO:0007669"/>
    <property type="project" value="UniProtKB-KW"/>
</dbReference>
<keyword evidence="5" id="KW-0597">Phosphoprotein</keyword>
<keyword evidence="4" id="KW-0145">Chemotaxis</keyword>
<name>A0A0P1G9H7_9RHOB</name>
<dbReference type="InterPro" id="IPR003594">
    <property type="entry name" value="HATPase_dom"/>
</dbReference>
<comment type="catalytic activity">
    <reaction evidence="1">
        <text>ATP + protein L-histidine = ADP + protein N-phospho-L-histidine.</text>
        <dbReference type="EC" id="2.7.13.3"/>
    </reaction>
</comment>
<keyword evidence="8" id="KW-0067">ATP-binding</keyword>
<dbReference type="InterPro" id="IPR005467">
    <property type="entry name" value="His_kinase_dom"/>
</dbReference>
<dbReference type="InterPro" id="IPR036890">
    <property type="entry name" value="HATPase_C_sf"/>
</dbReference>
<proteinExistence type="predicted"/>
<evidence type="ECO:0000256" key="4">
    <source>
        <dbReference type="ARBA" id="ARBA00022500"/>
    </source>
</evidence>
<evidence type="ECO:0000256" key="2">
    <source>
        <dbReference type="ARBA" id="ARBA00012438"/>
    </source>
</evidence>
<keyword evidence="6 14" id="KW-0808">Transferase</keyword>
<gene>
    <name evidence="14" type="primary">cheA_2</name>
    <name evidence="13" type="synonym">cheA_1</name>
    <name evidence="13" type="ORF">TL5118_00939</name>
    <name evidence="14" type="ORF">TL5120_01382</name>
</gene>
<dbReference type="Pfam" id="PF02895">
    <property type="entry name" value="H-kinase_dim"/>
    <property type="match status" value="1"/>
</dbReference>
<evidence type="ECO:0000256" key="10">
    <source>
        <dbReference type="ARBA" id="ARBA00035100"/>
    </source>
</evidence>
<keyword evidence="9" id="KW-0902">Two-component regulatory system</keyword>
<dbReference type="PANTHER" id="PTHR43395:SF10">
    <property type="entry name" value="CHEMOTAXIS PROTEIN CHEA"/>
    <property type="match status" value="1"/>
</dbReference>
<dbReference type="Proteomes" id="UP000051086">
    <property type="component" value="Unassembled WGS sequence"/>
</dbReference>
<dbReference type="SUPFAM" id="SSF47384">
    <property type="entry name" value="Homodimeric domain of signal transducing histidine kinase"/>
    <property type="match status" value="1"/>
</dbReference>
<dbReference type="FunFam" id="3.30.565.10:FF:000016">
    <property type="entry name" value="Chemotaxis protein CheA, putative"/>
    <property type="match status" value="1"/>
</dbReference>
<evidence type="ECO:0000256" key="6">
    <source>
        <dbReference type="ARBA" id="ARBA00022679"/>
    </source>
</evidence>
<evidence type="ECO:0000256" key="8">
    <source>
        <dbReference type="ARBA" id="ARBA00022840"/>
    </source>
</evidence>
<dbReference type="SUPFAM" id="SSF55874">
    <property type="entry name" value="ATPase domain of HSP90 chaperone/DNA topoisomerase II/histidine kinase"/>
    <property type="match status" value="1"/>
</dbReference>
<keyword evidence="15" id="KW-1185">Reference proteome</keyword>
<evidence type="ECO:0000313" key="16">
    <source>
        <dbReference type="Proteomes" id="UP000051887"/>
    </source>
</evidence>
<comment type="function">
    <text evidence="10">Involved in the transmission of sensory signals from the chemoreceptors to the flagellar motors. CheA is autophosphorylated; it can transfer its phosphate group to either CheB or CheY.</text>
</comment>
<dbReference type="GO" id="GO:0005737">
    <property type="term" value="C:cytoplasm"/>
    <property type="evidence" value="ECO:0007669"/>
    <property type="project" value="InterPro"/>
</dbReference>
<evidence type="ECO:0000256" key="7">
    <source>
        <dbReference type="ARBA" id="ARBA00022777"/>
    </source>
</evidence>
<dbReference type="OrthoDB" id="9803176at2"/>
<dbReference type="PRINTS" id="PR00344">
    <property type="entry name" value="BCTRLSENSOR"/>
</dbReference>
<evidence type="ECO:0000256" key="9">
    <source>
        <dbReference type="ARBA" id="ARBA00023012"/>
    </source>
</evidence>
<reference evidence="13 15" key="2">
    <citation type="submission" date="2015-09" db="EMBL/GenBank/DDBJ databases">
        <authorList>
            <person name="Rodrigo-Torres L."/>
            <person name="Arahal D.R."/>
        </authorList>
    </citation>
    <scope>NUCLEOTIDE SEQUENCE [LARGE SCALE GENOMIC DNA]</scope>
    <source>
        <strain evidence="13 15">CECT 5118</strain>
    </source>
</reference>
<dbReference type="RefSeq" id="WP_058242903.1">
    <property type="nucleotide sequence ID" value="NZ_CYSB01000011.1"/>
</dbReference>
<dbReference type="SMART" id="SM00260">
    <property type="entry name" value="CheW"/>
    <property type="match status" value="1"/>
</dbReference>
<feature type="domain" description="Histidine kinase" evidence="11">
    <location>
        <begin position="31"/>
        <end position="266"/>
    </location>
</feature>
<dbReference type="AlphaFoldDB" id="A0A0P1G9H7"/>
<dbReference type="InterPro" id="IPR036097">
    <property type="entry name" value="HisK_dim/P_sf"/>
</dbReference>
<dbReference type="EMBL" id="CYSB01000011">
    <property type="protein sequence ID" value="CUH64590.1"/>
    <property type="molecule type" value="Genomic_DNA"/>
</dbReference>
<dbReference type="EC" id="2.7.13.3" evidence="2"/>
<dbReference type="Gene3D" id="2.30.30.40">
    <property type="entry name" value="SH3 Domains"/>
    <property type="match status" value="1"/>
</dbReference>
<evidence type="ECO:0000256" key="3">
    <source>
        <dbReference type="ARBA" id="ARBA00021495"/>
    </source>
</evidence>
<dbReference type="InterPro" id="IPR051315">
    <property type="entry name" value="Bact_Chemotaxis_CheA"/>
</dbReference>
<dbReference type="Pfam" id="PF02518">
    <property type="entry name" value="HATPase_c"/>
    <property type="match status" value="1"/>
</dbReference>
<dbReference type="SUPFAM" id="SSF50341">
    <property type="entry name" value="CheW-like"/>
    <property type="match status" value="1"/>
</dbReference>
<protein>
    <recommendedName>
        <fullName evidence="3">Chemotaxis protein CheA</fullName>
        <ecNumber evidence="2">2.7.13.3</ecNumber>
    </recommendedName>
</protein>
<evidence type="ECO:0000259" key="11">
    <source>
        <dbReference type="PROSITE" id="PS50109"/>
    </source>
</evidence>
<dbReference type="EMBL" id="CYSC01000023">
    <property type="protein sequence ID" value="CUH71593.1"/>
    <property type="molecule type" value="Genomic_DNA"/>
</dbReference>
<dbReference type="SMART" id="SM00387">
    <property type="entry name" value="HATPase_c"/>
    <property type="match status" value="1"/>
</dbReference>
<evidence type="ECO:0000313" key="15">
    <source>
        <dbReference type="Proteomes" id="UP000051086"/>
    </source>
</evidence>
<dbReference type="PANTHER" id="PTHR43395">
    <property type="entry name" value="SENSOR HISTIDINE KINASE CHEA"/>
    <property type="match status" value="1"/>
</dbReference>
<organism evidence="14 16">
    <name type="scientific">Thalassovita autumnalis</name>
    <dbReference type="NCBI Taxonomy" id="2072972"/>
    <lineage>
        <taxon>Bacteria</taxon>
        <taxon>Pseudomonadati</taxon>
        <taxon>Pseudomonadota</taxon>
        <taxon>Alphaproteobacteria</taxon>
        <taxon>Rhodobacterales</taxon>
        <taxon>Roseobacteraceae</taxon>
        <taxon>Thalassovita</taxon>
    </lineage>
</organism>